<comment type="similarity">
    <text evidence="1">Belongs to the remorin family.</text>
</comment>
<dbReference type="PANTHER" id="PTHR31471:SF51">
    <property type="entry name" value="REMORIN FAMILY PROTEIN"/>
    <property type="match status" value="1"/>
</dbReference>
<proteinExistence type="inferred from homology"/>
<dbReference type="EMBL" id="JAVIJP010000005">
    <property type="protein sequence ID" value="KAL3654286.1"/>
    <property type="molecule type" value="Genomic_DNA"/>
</dbReference>
<name>A0ABD3EJA9_9LAMI</name>
<feature type="domain" description="Remorin C-terminal" evidence="4">
    <location>
        <begin position="164"/>
        <end position="267"/>
    </location>
</feature>
<evidence type="ECO:0000256" key="1">
    <source>
        <dbReference type="ARBA" id="ARBA00005711"/>
    </source>
</evidence>
<evidence type="ECO:0000256" key="3">
    <source>
        <dbReference type="SAM" id="MobiDB-lite"/>
    </source>
</evidence>
<keyword evidence="6" id="KW-1185">Reference proteome</keyword>
<feature type="compositionally biased region" description="Basic and acidic residues" evidence="3">
    <location>
        <begin position="127"/>
        <end position="137"/>
    </location>
</feature>
<dbReference type="PANTHER" id="PTHR31471">
    <property type="entry name" value="OS02G0116800 PROTEIN"/>
    <property type="match status" value="1"/>
</dbReference>
<dbReference type="InterPro" id="IPR005516">
    <property type="entry name" value="Remorin_C"/>
</dbReference>
<sequence>MSLDYDSNHNPAAIAAAAYAIQLLEESKPNRDRKETIYEDNEPIKSALKSSGETSKKSFKDLDNYSKPSTSKRLPEKEPSLKKRISFADIDETDISNKPKNSALEKKKSSEIAPPSMRRPPTFADKQSNKIDSKKPEIVLPNTIRPITPPVETKMQNAIKPGHRDSQADAWEKEEMASINERYEKLRATIDNWETKKKRKAKRKIERTEAAIDKRRAKAMQSNRVEIRRIEGIAGGARAQAEKNKRKEEFKVKEKANKIRLTGKIPASCLCF</sequence>
<feature type="region of interest" description="Disordered" evidence="3">
    <location>
        <begin position="26"/>
        <end position="169"/>
    </location>
</feature>
<feature type="compositionally biased region" description="Basic and acidic residues" evidence="3">
    <location>
        <begin position="26"/>
        <end position="37"/>
    </location>
</feature>
<gene>
    <name evidence="5" type="ORF">CASFOL_003967</name>
</gene>
<feature type="coiled-coil region" evidence="2">
    <location>
        <begin position="176"/>
        <end position="258"/>
    </location>
</feature>
<keyword evidence="2" id="KW-0175">Coiled coil</keyword>
<evidence type="ECO:0000313" key="6">
    <source>
        <dbReference type="Proteomes" id="UP001632038"/>
    </source>
</evidence>
<organism evidence="5 6">
    <name type="scientific">Castilleja foliolosa</name>
    <dbReference type="NCBI Taxonomy" id="1961234"/>
    <lineage>
        <taxon>Eukaryota</taxon>
        <taxon>Viridiplantae</taxon>
        <taxon>Streptophyta</taxon>
        <taxon>Embryophyta</taxon>
        <taxon>Tracheophyta</taxon>
        <taxon>Spermatophyta</taxon>
        <taxon>Magnoliopsida</taxon>
        <taxon>eudicotyledons</taxon>
        <taxon>Gunneridae</taxon>
        <taxon>Pentapetalae</taxon>
        <taxon>asterids</taxon>
        <taxon>lamiids</taxon>
        <taxon>Lamiales</taxon>
        <taxon>Orobanchaceae</taxon>
        <taxon>Pedicularideae</taxon>
        <taxon>Castillejinae</taxon>
        <taxon>Castilleja</taxon>
    </lineage>
</organism>
<comment type="caution">
    <text evidence="5">The sequence shown here is derived from an EMBL/GenBank/DDBJ whole genome shotgun (WGS) entry which is preliminary data.</text>
</comment>
<evidence type="ECO:0000256" key="2">
    <source>
        <dbReference type="SAM" id="Coils"/>
    </source>
</evidence>
<evidence type="ECO:0000259" key="4">
    <source>
        <dbReference type="Pfam" id="PF03763"/>
    </source>
</evidence>
<accession>A0ABD3EJA9</accession>
<reference evidence="6" key="1">
    <citation type="journal article" date="2024" name="IScience">
        <title>Strigolactones Initiate the Formation of Haustorium-like Structures in Castilleja.</title>
        <authorList>
            <person name="Buerger M."/>
            <person name="Peterson D."/>
            <person name="Chory J."/>
        </authorList>
    </citation>
    <scope>NUCLEOTIDE SEQUENCE [LARGE SCALE GENOMIC DNA]</scope>
</reference>
<dbReference type="AlphaFoldDB" id="A0ABD3EJA9"/>
<evidence type="ECO:0000313" key="5">
    <source>
        <dbReference type="EMBL" id="KAL3654286.1"/>
    </source>
</evidence>
<dbReference type="Proteomes" id="UP001632038">
    <property type="component" value="Unassembled WGS sequence"/>
</dbReference>
<protein>
    <recommendedName>
        <fullName evidence="4">Remorin C-terminal domain-containing protein</fullName>
    </recommendedName>
</protein>
<feature type="compositionally biased region" description="Basic and acidic residues" evidence="3">
    <location>
        <begin position="54"/>
        <end position="64"/>
    </location>
</feature>
<dbReference type="Pfam" id="PF03763">
    <property type="entry name" value="Remorin_C"/>
    <property type="match status" value="1"/>
</dbReference>